<sequence>MRLMVSLNFPSSLFWVSIMTEPDVIQLPSLEPLHIAVSKGLNAFITVEGFMAMIYCTFMEPAPRLLSLLSIDAATHVETKCRIINSVAPYRLKGNELKQFNALMGRIKRKADLRNKLAHWQVGYWHKNIPVGTVREMKAMKPRLLPSYFTAGNLGGSTPESVTLSEIEEFFEGCLVLQRDLLHFNELISGPKDDGDEPRHVKGRSARKKAA</sequence>
<feature type="region of interest" description="Disordered" evidence="1">
    <location>
        <begin position="188"/>
        <end position="211"/>
    </location>
</feature>
<name>A0ABX4JHH7_9HYPH</name>
<proteinExistence type="predicted"/>
<dbReference type="Proteomes" id="UP000219914">
    <property type="component" value="Unassembled WGS sequence"/>
</dbReference>
<evidence type="ECO:0000313" key="3">
    <source>
        <dbReference type="Proteomes" id="UP000219914"/>
    </source>
</evidence>
<reference evidence="2 3" key="1">
    <citation type="submission" date="2017-09" db="EMBL/GenBank/DDBJ databases">
        <title>Comparative genomics of rhizobia isolated from Phaseolus vulgaris in China.</title>
        <authorList>
            <person name="Tong W."/>
        </authorList>
    </citation>
    <scope>NUCLEOTIDE SEQUENCE [LARGE SCALE GENOMIC DNA]</scope>
    <source>
        <strain evidence="2 3">FH14</strain>
    </source>
</reference>
<organism evidence="2 3">
    <name type="scientific">Rhizobium hidalgonense</name>
    <dbReference type="NCBI Taxonomy" id="1538159"/>
    <lineage>
        <taxon>Bacteria</taxon>
        <taxon>Pseudomonadati</taxon>
        <taxon>Pseudomonadota</taxon>
        <taxon>Alphaproteobacteria</taxon>
        <taxon>Hyphomicrobiales</taxon>
        <taxon>Rhizobiaceae</taxon>
        <taxon>Rhizobium/Agrobacterium group</taxon>
        <taxon>Rhizobium</taxon>
    </lineage>
</organism>
<evidence type="ECO:0000256" key="1">
    <source>
        <dbReference type="SAM" id="MobiDB-lite"/>
    </source>
</evidence>
<feature type="compositionally biased region" description="Basic and acidic residues" evidence="1">
    <location>
        <begin position="191"/>
        <end position="200"/>
    </location>
</feature>
<feature type="compositionally biased region" description="Basic residues" evidence="1">
    <location>
        <begin position="201"/>
        <end position="211"/>
    </location>
</feature>
<protein>
    <recommendedName>
        <fullName evidence="4">RiboL-PSP-HEPN domain-containing protein</fullName>
    </recommendedName>
</protein>
<keyword evidence="3" id="KW-1185">Reference proteome</keyword>
<evidence type="ECO:0000313" key="2">
    <source>
        <dbReference type="EMBL" id="PDT19295.1"/>
    </source>
</evidence>
<comment type="caution">
    <text evidence="2">The sequence shown here is derived from an EMBL/GenBank/DDBJ whole genome shotgun (WGS) entry which is preliminary data.</text>
</comment>
<dbReference type="EMBL" id="NWSY01000054">
    <property type="protein sequence ID" value="PDT19295.1"/>
    <property type="molecule type" value="Genomic_DNA"/>
</dbReference>
<gene>
    <name evidence="2" type="ORF">CO674_33740</name>
</gene>
<evidence type="ECO:0008006" key="4">
    <source>
        <dbReference type="Google" id="ProtNLM"/>
    </source>
</evidence>
<accession>A0ABX4JHH7</accession>